<feature type="transmembrane region" description="Helical" evidence="6">
    <location>
        <begin position="149"/>
        <end position="172"/>
    </location>
</feature>
<dbReference type="GO" id="GO:0005789">
    <property type="term" value="C:endoplasmic reticulum membrane"/>
    <property type="evidence" value="ECO:0007669"/>
    <property type="project" value="UniProtKB-SubCell"/>
</dbReference>
<proteinExistence type="predicted"/>
<dbReference type="GO" id="GO:0007420">
    <property type="term" value="P:brain development"/>
    <property type="evidence" value="ECO:0007669"/>
    <property type="project" value="TreeGrafter"/>
</dbReference>
<evidence type="ECO:0000256" key="5">
    <source>
        <dbReference type="ARBA" id="ARBA00023136"/>
    </source>
</evidence>
<dbReference type="PROSITE" id="PS50845">
    <property type="entry name" value="RETICULON"/>
    <property type="match status" value="1"/>
</dbReference>
<comment type="subcellular location">
    <subcellularLocation>
        <location evidence="1">Endoplasmic reticulum membrane</location>
        <topology evidence="1">Multi-pass membrane protein</topology>
    </subcellularLocation>
</comment>
<feature type="compositionally biased region" description="Low complexity" evidence="7">
    <location>
        <begin position="246"/>
        <end position="257"/>
    </location>
</feature>
<dbReference type="Proteomes" id="UP000694424">
    <property type="component" value="Unplaced"/>
</dbReference>
<dbReference type="AlphaFoldDB" id="A0A8B9PCQ1"/>
<keyword evidence="10" id="KW-1185">Reference proteome</keyword>
<keyword evidence="2 6" id="KW-0812">Transmembrane</keyword>
<evidence type="ECO:0000259" key="8">
    <source>
        <dbReference type="PROSITE" id="PS50845"/>
    </source>
</evidence>
<keyword evidence="4 6" id="KW-1133">Transmembrane helix</keyword>
<evidence type="ECO:0000256" key="2">
    <source>
        <dbReference type="ARBA" id="ARBA00022692"/>
    </source>
</evidence>
<dbReference type="Pfam" id="PF02453">
    <property type="entry name" value="Reticulon"/>
    <property type="match status" value="1"/>
</dbReference>
<organism evidence="9 10">
    <name type="scientific">Apteryx owenii</name>
    <name type="common">Little spotted kiwi</name>
    <dbReference type="NCBI Taxonomy" id="8824"/>
    <lineage>
        <taxon>Eukaryota</taxon>
        <taxon>Metazoa</taxon>
        <taxon>Chordata</taxon>
        <taxon>Craniata</taxon>
        <taxon>Vertebrata</taxon>
        <taxon>Euteleostomi</taxon>
        <taxon>Archelosauria</taxon>
        <taxon>Archosauria</taxon>
        <taxon>Dinosauria</taxon>
        <taxon>Saurischia</taxon>
        <taxon>Theropoda</taxon>
        <taxon>Coelurosauria</taxon>
        <taxon>Aves</taxon>
        <taxon>Palaeognathae</taxon>
        <taxon>Apterygiformes</taxon>
        <taxon>Apterygidae</taxon>
        <taxon>Apteryx</taxon>
    </lineage>
</organism>
<keyword evidence="3" id="KW-0256">Endoplasmic reticulum</keyword>
<dbReference type="InterPro" id="IPR046964">
    <property type="entry name" value="RTN1-4"/>
</dbReference>
<dbReference type="GO" id="GO:0014069">
    <property type="term" value="C:postsynaptic density"/>
    <property type="evidence" value="ECO:0007669"/>
    <property type="project" value="TreeGrafter"/>
</dbReference>
<dbReference type="GO" id="GO:0030182">
    <property type="term" value="P:neuron differentiation"/>
    <property type="evidence" value="ECO:0007669"/>
    <property type="project" value="TreeGrafter"/>
</dbReference>
<evidence type="ECO:0000256" key="4">
    <source>
        <dbReference type="ARBA" id="ARBA00022989"/>
    </source>
</evidence>
<name>A0A8B9PCQ1_APTOW</name>
<feature type="region of interest" description="Disordered" evidence="7">
    <location>
        <begin position="245"/>
        <end position="265"/>
    </location>
</feature>
<evidence type="ECO:0000313" key="9">
    <source>
        <dbReference type="Ensembl" id="ENSAOWP00000008900.1"/>
    </source>
</evidence>
<reference evidence="9" key="2">
    <citation type="submission" date="2025-09" db="UniProtKB">
        <authorList>
            <consortium name="Ensembl"/>
        </authorList>
    </citation>
    <scope>IDENTIFICATION</scope>
</reference>
<feature type="compositionally biased region" description="Low complexity" evidence="7">
    <location>
        <begin position="56"/>
        <end position="69"/>
    </location>
</feature>
<accession>A0A8B9PCQ1</accession>
<keyword evidence="5 6" id="KW-0472">Membrane</keyword>
<dbReference type="FunFam" id="1.20.5.2480:FF:000001">
    <property type="entry name" value="Reticulon"/>
    <property type="match status" value="1"/>
</dbReference>
<evidence type="ECO:0000256" key="7">
    <source>
        <dbReference type="SAM" id="MobiDB-lite"/>
    </source>
</evidence>
<comment type="caution">
    <text evidence="6">Lacks conserved residue(s) required for the propagation of feature annotation.</text>
</comment>
<evidence type="ECO:0000313" key="10">
    <source>
        <dbReference type="Proteomes" id="UP000694424"/>
    </source>
</evidence>
<dbReference type="Ensembl" id="ENSAOWT00000010074.1">
    <property type="protein sequence ID" value="ENSAOWP00000008900.1"/>
    <property type="gene ID" value="ENSAOWG00000006101.1"/>
</dbReference>
<evidence type="ECO:0000256" key="3">
    <source>
        <dbReference type="ARBA" id="ARBA00022824"/>
    </source>
</evidence>
<dbReference type="GO" id="GO:0071787">
    <property type="term" value="P:endoplasmic reticulum tubular network formation"/>
    <property type="evidence" value="ECO:0007669"/>
    <property type="project" value="TreeGrafter"/>
</dbReference>
<dbReference type="PANTHER" id="PTHR45799">
    <property type="entry name" value="RETICULON-LIKE PROTEIN"/>
    <property type="match status" value="1"/>
</dbReference>
<feature type="domain" description="Reticulon" evidence="8">
    <location>
        <begin position="129"/>
        <end position="244"/>
    </location>
</feature>
<dbReference type="GO" id="GO:0043005">
    <property type="term" value="C:neuron projection"/>
    <property type="evidence" value="ECO:0007669"/>
    <property type="project" value="TreeGrafter"/>
</dbReference>
<evidence type="ECO:0000256" key="1">
    <source>
        <dbReference type="ARBA" id="ARBA00004477"/>
    </source>
</evidence>
<sequence length="311" mass="33536">AQRGNTAAAPENPAVWGRPLRRRPSLPSGPAGETRGADGPVSGELWRRRPHPAPAGPSGSSSTCGSACSDPGSGGEQIRPPFSSPLPVLTNPGKAVSAPVASPAGNGTRGAASLLRGRVGTPSAALGAARDLVSWRDVRKTGLVFGTTLLLLLSLAAFSVISVVSYLVLALLSVTISFRVYKSVVQAVQKSEEGHPFKAYLDLDIALSSEAFHNYVNAAMVHVNRALRLVIRLFLVEDLVDSLKASCSSSPSRSSTRSTRRRSIATWASPGTRARRWWRRSKRSSRAWPRRSRSKSCRERERRQRRRGKSR</sequence>
<dbReference type="PANTHER" id="PTHR45799:SF4">
    <property type="entry name" value="RETICULON-3"/>
    <property type="match status" value="1"/>
</dbReference>
<feature type="compositionally biased region" description="Basic residues" evidence="7">
    <location>
        <begin position="281"/>
        <end position="295"/>
    </location>
</feature>
<evidence type="ECO:0000256" key="6">
    <source>
        <dbReference type="RuleBase" id="RU210713"/>
    </source>
</evidence>
<dbReference type="InterPro" id="IPR003388">
    <property type="entry name" value="Reticulon"/>
</dbReference>
<dbReference type="Gene3D" id="1.20.5.2480">
    <property type="match status" value="1"/>
</dbReference>
<feature type="region of interest" description="Disordered" evidence="7">
    <location>
        <begin position="1"/>
        <end position="109"/>
    </location>
</feature>
<reference evidence="9" key="1">
    <citation type="submission" date="2025-08" db="UniProtKB">
        <authorList>
            <consortium name="Ensembl"/>
        </authorList>
    </citation>
    <scope>IDENTIFICATION</scope>
</reference>
<protein>
    <recommendedName>
        <fullName evidence="6">Reticulon</fullName>
    </recommendedName>
</protein>
<feature type="region of interest" description="Disordered" evidence="7">
    <location>
        <begin position="281"/>
        <end position="311"/>
    </location>
</feature>